<protein>
    <submittedName>
        <fullName evidence="4">Efflux RND transporter periplasmic adaptor subunit</fullName>
    </submittedName>
</protein>
<dbReference type="Gene3D" id="2.40.50.100">
    <property type="match status" value="1"/>
</dbReference>
<keyword evidence="5" id="KW-1185">Reference proteome</keyword>
<sequence length="386" mass="43763">MVLFLSSCGTETSEDAHEHGAGHEHGEAEEHGEHEEEVHLSMLQYKSMDMEVGKMPTMHIGDYVLTNGTLEVPPQNEAAVTAVIGANVISIKVIEGEKIKKGQVLAYLNHPNLIRLQTDYTSKWNQLKFMEEDYKRQKKLFDENVGSGREYQKSSATYYAMRGDVKGLEAQLKMLRLNLKRIQEGHIYENVPVVSPLSGYIKLVEVKTGQYVDPQKELFEVINLDDIHVDLMVYEKDIAKVEVGQNVYFKTEIKPDVAMRAKIFNIGKSFENDPKAIHLHADIIDQKDELLPGTYVRGKIMVNDKLTLALPEEALVQEGDKMYFFTAEIEGNEWSFKPQEVIVGSKDNGFAQVKLLKEINSDAKVALNNAYYLMAEMKKSEAEHVH</sequence>
<dbReference type="InterPro" id="IPR030190">
    <property type="entry name" value="MacA_alpha-hairpin_sf"/>
</dbReference>
<organism evidence="4 5">
    <name type="scientific">Flammeovirga kamogawensis</name>
    <dbReference type="NCBI Taxonomy" id="373891"/>
    <lineage>
        <taxon>Bacteria</taxon>
        <taxon>Pseudomonadati</taxon>
        <taxon>Bacteroidota</taxon>
        <taxon>Cytophagia</taxon>
        <taxon>Cytophagales</taxon>
        <taxon>Flammeovirgaceae</taxon>
        <taxon>Flammeovirga</taxon>
    </lineage>
</organism>
<dbReference type="NCBIfam" id="TIGR01730">
    <property type="entry name" value="RND_mfp"/>
    <property type="match status" value="1"/>
</dbReference>
<reference evidence="4 5" key="1">
    <citation type="submission" date="2021-05" db="EMBL/GenBank/DDBJ databases">
        <title>Comparative genomic studies on the polysaccharide-degrading batcterial strains of the Flammeovirga genus.</title>
        <authorList>
            <person name="Zewei F."/>
            <person name="Zheng Z."/>
            <person name="Yu L."/>
            <person name="Ruyue G."/>
            <person name="Yanhong M."/>
            <person name="Yuanyuan C."/>
            <person name="Jingyan G."/>
            <person name="Wenjun H."/>
        </authorList>
    </citation>
    <scope>NUCLEOTIDE SEQUENCE [LARGE SCALE GENOMIC DNA]</scope>
    <source>
        <strain evidence="4 5">YS10</strain>
    </source>
</reference>
<dbReference type="Gene3D" id="2.40.30.170">
    <property type="match status" value="1"/>
</dbReference>
<evidence type="ECO:0000256" key="1">
    <source>
        <dbReference type="ARBA" id="ARBA00009477"/>
    </source>
</evidence>
<evidence type="ECO:0000313" key="4">
    <source>
        <dbReference type="EMBL" id="QWG09157.1"/>
    </source>
</evidence>
<dbReference type="Proteomes" id="UP000682802">
    <property type="component" value="Chromosome 1"/>
</dbReference>
<name>A0ABX8H1G2_9BACT</name>
<evidence type="ECO:0000256" key="3">
    <source>
        <dbReference type="SAM" id="MobiDB-lite"/>
    </source>
</evidence>
<dbReference type="SUPFAM" id="SSF111369">
    <property type="entry name" value="HlyD-like secretion proteins"/>
    <property type="match status" value="1"/>
</dbReference>
<dbReference type="InterPro" id="IPR051909">
    <property type="entry name" value="MFP_Cation_Efflux"/>
</dbReference>
<dbReference type="Gene3D" id="2.40.420.20">
    <property type="match status" value="1"/>
</dbReference>
<dbReference type="EMBL" id="CP076128">
    <property type="protein sequence ID" value="QWG09157.1"/>
    <property type="molecule type" value="Genomic_DNA"/>
</dbReference>
<dbReference type="Gene3D" id="6.10.140.1990">
    <property type="match status" value="1"/>
</dbReference>
<dbReference type="PANTHER" id="PTHR30097">
    <property type="entry name" value="CATION EFFLUX SYSTEM PROTEIN CUSB"/>
    <property type="match status" value="1"/>
</dbReference>
<dbReference type="InterPro" id="IPR006143">
    <property type="entry name" value="RND_pump_MFP"/>
</dbReference>
<keyword evidence="2" id="KW-0813">Transport</keyword>
<evidence type="ECO:0000313" key="5">
    <source>
        <dbReference type="Proteomes" id="UP000682802"/>
    </source>
</evidence>
<evidence type="ECO:0000256" key="2">
    <source>
        <dbReference type="ARBA" id="ARBA00022448"/>
    </source>
</evidence>
<feature type="region of interest" description="Disordered" evidence="3">
    <location>
        <begin position="1"/>
        <end position="36"/>
    </location>
</feature>
<proteinExistence type="inferred from homology"/>
<comment type="similarity">
    <text evidence="1">Belongs to the membrane fusion protein (MFP) (TC 8.A.1) family.</text>
</comment>
<dbReference type="PANTHER" id="PTHR30097:SF4">
    <property type="entry name" value="SLR6042 PROTEIN"/>
    <property type="match status" value="1"/>
</dbReference>
<gene>
    <name evidence="4" type="ORF">KM029_04975</name>
</gene>
<accession>A0ABX8H1G2</accession>
<feature type="compositionally biased region" description="Basic and acidic residues" evidence="3">
    <location>
        <begin position="14"/>
        <end position="36"/>
    </location>
</feature>